<comment type="caution">
    <text evidence="2">The sequence shown here is derived from an EMBL/GenBank/DDBJ whole genome shotgun (WGS) entry which is preliminary data.</text>
</comment>
<sequence length="245" mass="27473">MGSGGSKGQSPRNGKTIKSSDSETTDDWGEETVTCTIKPDEKSKNNVYDEESANELEKDLDSAINTDYSKSTKQSNRATDIAQPKDNMETDDKTSQKSWDTDEEEEKILMEYNNKNSKLSQEEYPESYAQKIAKQNLNRENINEQDLILGSEKPTSQWDRNSEDWKLEENIIQGFDPNKFKAANKKDDEFGSYGGSPAKTSTTVGALEDSSNTRGVSATKSKKPSINYDISEEQLIADIETEFDL</sequence>
<proteinExistence type="predicted"/>
<name>A0A8J1UD69_OWEFU</name>
<dbReference type="Proteomes" id="UP000749559">
    <property type="component" value="Unassembled WGS sequence"/>
</dbReference>
<organism evidence="2 3">
    <name type="scientific">Owenia fusiformis</name>
    <name type="common">Polychaete worm</name>
    <dbReference type="NCBI Taxonomy" id="6347"/>
    <lineage>
        <taxon>Eukaryota</taxon>
        <taxon>Metazoa</taxon>
        <taxon>Spiralia</taxon>
        <taxon>Lophotrochozoa</taxon>
        <taxon>Annelida</taxon>
        <taxon>Polychaeta</taxon>
        <taxon>Sedentaria</taxon>
        <taxon>Canalipalpata</taxon>
        <taxon>Sabellida</taxon>
        <taxon>Oweniida</taxon>
        <taxon>Oweniidae</taxon>
        <taxon>Owenia</taxon>
    </lineage>
</organism>
<gene>
    <name evidence="2" type="ORF">OFUS_LOCUS1011</name>
</gene>
<dbReference type="OrthoDB" id="6154134at2759"/>
<accession>A0A8J1UD69</accession>
<evidence type="ECO:0000313" key="2">
    <source>
        <dbReference type="EMBL" id="CAH1773409.1"/>
    </source>
</evidence>
<feature type="region of interest" description="Disordered" evidence="1">
    <location>
        <begin position="1"/>
        <end position="104"/>
    </location>
</feature>
<dbReference type="AlphaFoldDB" id="A0A8J1UD69"/>
<evidence type="ECO:0000256" key="1">
    <source>
        <dbReference type="SAM" id="MobiDB-lite"/>
    </source>
</evidence>
<feature type="compositionally biased region" description="Basic and acidic residues" evidence="1">
    <location>
        <begin position="86"/>
        <end position="95"/>
    </location>
</feature>
<reference evidence="2" key="1">
    <citation type="submission" date="2022-03" db="EMBL/GenBank/DDBJ databases">
        <authorList>
            <person name="Martin C."/>
        </authorList>
    </citation>
    <scope>NUCLEOTIDE SEQUENCE</scope>
</reference>
<feature type="compositionally biased region" description="Polar residues" evidence="1">
    <location>
        <begin position="198"/>
        <end position="219"/>
    </location>
</feature>
<protein>
    <submittedName>
        <fullName evidence="2">Uncharacterized protein</fullName>
    </submittedName>
</protein>
<evidence type="ECO:0000313" key="3">
    <source>
        <dbReference type="Proteomes" id="UP000749559"/>
    </source>
</evidence>
<feature type="compositionally biased region" description="Polar residues" evidence="1">
    <location>
        <begin position="63"/>
        <end position="78"/>
    </location>
</feature>
<keyword evidence="3" id="KW-1185">Reference proteome</keyword>
<feature type="compositionally biased region" description="Polar residues" evidence="1">
    <location>
        <begin position="8"/>
        <end position="19"/>
    </location>
</feature>
<feature type="region of interest" description="Disordered" evidence="1">
    <location>
        <begin position="189"/>
        <end position="224"/>
    </location>
</feature>
<dbReference type="EMBL" id="CAIIXF020000001">
    <property type="protein sequence ID" value="CAH1773409.1"/>
    <property type="molecule type" value="Genomic_DNA"/>
</dbReference>